<dbReference type="Pfam" id="PF07728">
    <property type="entry name" value="AAA_5"/>
    <property type="match status" value="1"/>
</dbReference>
<dbReference type="SUPFAM" id="SSF52540">
    <property type="entry name" value="P-loop containing nucleoside triphosphate hydrolases"/>
    <property type="match status" value="1"/>
</dbReference>
<reference evidence="3 4" key="1">
    <citation type="journal article" date="2019" name="Int. J. Syst. Evol. Microbiol.">
        <title>The Global Catalogue of Microorganisms (GCM) 10K type strain sequencing project: providing services to taxonomists for standard genome sequencing and annotation.</title>
        <authorList>
            <consortium name="The Broad Institute Genomics Platform"/>
            <consortium name="The Broad Institute Genome Sequencing Center for Infectious Disease"/>
            <person name="Wu L."/>
            <person name="Ma J."/>
        </authorList>
    </citation>
    <scope>NUCLEOTIDE SEQUENCE [LARGE SCALE GENOMIC DNA]</scope>
    <source>
        <strain evidence="3 4">JCM 13929</strain>
    </source>
</reference>
<dbReference type="InterPro" id="IPR027417">
    <property type="entry name" value="P-loop_NTPase"/>
</dbReference>
<dbReference type="RefSeq" id="WP_346103527.1">
    <property type="nucleotide sequence ID" value="NZ_BAAAMU010000011.1"/>
</dbReference>
<feature type="domain" description="ATPase dynein-related AAA" evidence="2">
    <location>
        <begin position="156"/>
        <end position="295"/>
    </location>
</feature>
<keyword evidence="4" id="KW-1185">Reference proteome</keyword>
<protein>
    <recommendedName>
        <fullName evidence="2">ATPase dynein-related AAA domain-containing protein</fullName>
    </recommendedName>
</protein>
<proteinExistence type="predicted"/>
<dbReference type="InterPro" id="IPR011704">
    <property type="entry name" value="ATPase_dyneun-rel_AAA"/>
</dbReference>
<dbReference type="InterPro" id="IPR050764">
    <property type="entry name" value="CbbQ/NirQ/NorQ/GpvN"/>
</dbReference>
<evidence type="ECO:0000259" key="2">
    <source>
        <dbReference type="Pfam" id="PF07728"/>
    </source>
</evidence>
<dbReference type="PANTHER" id="PTHR42759:SF1">
    <property type="entry name" value="MAGNESIUM-CHELATASE SUBUNIT CHLD"/>
    <property type="match status" value="1"/>
</dbReference>
<evidence type="ECO:0000256" key="1">
    <source>
        <dbReference type="SAM" id="MobiDB-lite"/>
    </source>
</evidence>
<comment type="caution">
    <text evidence="3">The sequence shown here is derived from an EMBL/GenBank/DDBJ whole genome shotgun (WGS) entry which is preliminary data.</text>
</comment>
<dbReference type="Gene3D" id="3.40.50.300">
    <property type="entry name" value="P-loop containing nucleotide triphosphate hydrolases"/>
    <property type="match status" value="1"/>
</dbReference>
<evidence type="ECO:0000313" key="3">
    <source>
        <dbReference type="EMBL" id="GAA1624054.1"/>
    </source>
</evidence>
<dbReference type="PANTHER" id="PTHR42759">
    <property type="entry name" value="MOXR FAMILY PROTEIN"/>
    <property type="match status" value="1"/>
</dbReference>
<dbReference type="EMBL" id="BAAAMU010000011">
    <property type="protein sequence ID" value="GAA1624054.1"/>
    <property type="molecule type" value="Genomic_DNA"/>
</dbReference>
<feature type="region of interest" description="Disordered" evidence="1">
    <location>
        <begin position="99"/>
        <end position="129"/>
    </location>
</feature>
<dbReference type="CDD" id="cd00009">
    <property type="entry name" value="AAA"/>
    <property type="match status" value="1"/>
</dbReference>
<sequence>MTSPITAQVDDLLNQVTSDDFLPTPPAGAPARSAPTIATPTSAATMAAIDRLPDDVREEAHALAHGGNAVAALRHLQDNGVSLIEARRIANQLATLPNTTRVTRKPPVGKPGPRKPATLNPIGERTRPNSQVYKPRHIGVHEDLALLRAAQNSRSHVLLYGPPGTGKTAMVEAAFASNDGVGLETLIGSADTTEMDLLGTFVPAAPGSGQPWDWAPGPLHRSVMNDVPLLIDEIALIDPRVLPIVYGLMDGRGVLHIPANPQLPPVPLRKNWFLIAACNPHVPGANLSEALLSRFDHHILVESDWDLARELGVSGDIVTISKNLDLKRRKGQLTWSPQLRDLLSFRNLADQLGGEYAAANLVSKAQNEDDRNEIMQALKTKFPKIVPLAVGPRYGI</sequence>
<evidence type="ECO:0000313" key="4">
    <source>
        <dbReference type="Proteomes" id="UP001500064"/>
    </source>
</evidence>
<accession>A0ABN2F009</accession>
<dbReference type="Proteomes" id="UP001500064">
    <property type="component" value="Unassembled WGS sequence"/>
</dbReference>
<organism evidence="3 4">
    <name type="scientific">Nonomuraea maheshkhaliensis</name>
    <dbReference type="NCBI Taxonomy" id="419590"/>
    <lineage>
        <taxon>Bacteria</taxon>
        <taxon>Bacillati</taxon>
        <taxon>Actinomycetota</taxon>
        <taxon>Actinomycetes</taxon>
        <taxon>Streptosporangiales</taxon>
        <taxon>Streptosporangiaceae</taxon>
        <taxon>Nonomuraea</taxon>
    </lineage>
</organism>
<gene>
    <name evidence="3" type="ORF">GCM10009733_020880</name>
</gene>
<name>A0ABN2F009_9ACTN</name>